<dbReference type="InterPro" id="IPR014729">
    <property type="entry name" value="Rossmann-like_a/b/a_fold"/>
</dbReference>
<dbReference type="InterPro" id="IPR011611">
    <property type="entry name" value="PfkB_dom"/>
</dbReference>
<reference evidence="9 10" key="1">
    <citation type="submission" date="2021-03" db="EMBL/GenBank/DDBJ databases">
        <title>Sneathiella sp. CAU 1612 isolated from Kang Won-do.</title>
        <authorList>
            <person name="Kim W."/>
        </authorList>
    </citation>
    <scope>NUCLEOTIDE SEQUENCE [LARGE SCALE GENOMIC DNA]</scope>
    <source>
        <strain evidence="9 10">CAU 1612</strain>
    </source>
</reference>
<comment type="caution">
    <text evidence="9">The sequence shown here is derived from an EMBL/GenBank/DDBJ whole genome shotgun (WGS) entry which is preliminary data.</text>
</comment>
<dbReference type="NCBIfam" id="TIGR00125">
    <property type="entry name" value="cyt_tran_rel"/>
    <property type="match status" value="1"/>
</dbReference>
<keyword evidence="10" id="KW-1185">Reference proteome</keyword>
<evidence type="ECO:0000256" key="4">
    <source>
        <dbReference type="ARBA" id="ARBA00022777"/>
    </source>
</evidence>
<keyword evidence="4" id="KW-0418">Kinase</keyword>
<evidence type="ECO:0000259" key="7">
    <source>
        <dbReference type="Pfam" id="PF00294"/>
    </source>
</evidence>
<evidence type="ECO:0000256" key="5">
    <source>
        <dbReference type="ARBA" id="ARBA00023268"/>
    </source>
</evidence>
<organism evidence="9 10">
    <name type="scientific">Sneathiella sedimenti</name>
    <dbReference type="NCBI Taxonomy" id="2816034"/>
    <lineage>
        <taxon>Bacteria</taxon>
        <taxon>Pseudomonadati</taxon>
        <taxon>Pseudomonadota</taxon>
        <taxon>Alphaproteobacteria</taxon>
        <taxon>Sneathiellales</taxon>
        <taxon>Sneathiellaceae</taxon>
        <taxon>Sneathiella</taxon>
    </lineage>
</organism>
<keyword evidence="6" id="KW-0119">Carbohydrate metabolism</keyword>
<evidence type="ECO:0000313" key="10">
    <source>
        <dbReference type="Proteomes" id="UP000664761"/>
    </source>
</evidence>
<evidence type="ECO:0000256" key="1">
    <source>
        <dbReference type="ARBA" id="ARBA00002319"/>
    </source>
</evidence>
<comment type="function">
    <text evidence="2">Catalyzes the ADP transfer from ATP to D-glycero-beta-D-manno-heptose 1-phosphate, yielding ADP-D-glycero-beta-D-manno-heptose.</text>
</comment>
<accession>A0ABS3F4S8</accession>
<dbReference type="RefSeq" id="WP_207043571.1">
    <property type="nucleotide sequence ID" value="NZ_JAFLNC010000002.1"/>
</dbReference>
<sequence>MTASLNDHASRIAALRAEHGSNSKVGMVSGNFNVVHPGHLRLLKFAADCCDILVVAVNADDRLGVLVPAHLRLENIAAISYVDYSFIIEDDLATAIDAIRPDLVVKGKEHQEFHNPERDALAVYGGKLLFSAGDAVFSSIDLIQAESERPTSNFNLKSSANYLNRHNIKGEDFSAILDRFNDLSVLVIGDLIVDEYITCDVLGLSREDPTVVVTPVLEQKFIGGAGIVASHAKGLGAKTSYLTVCGDDHEATDSQKKLEDYGVDVIIARDPSRTTTLKQRFRSAGKTLLRVSKLKQHAIDQVLQDQIFDHFKAMASNLDLLIFSDFNYGVLPQSLVNRISAYCLEKRIPMVADSQSSSQIGNIARFEKMLLLKPTEIEARLAIQDHDIGLVAVAEALAHKCQPEHILLTLGAEGTLIQTTHPDNSKWMTDRLPALCSSPKDPAGAGDAMLVSASLALASGASIWEAAYIGSVASGCQVATVGNRPLSVDEIRHELGVL</sequence>
<evidence type="ECO:0000256" key="3">
    <source>
        <dbReference type="ARBA" id="ARBA00022679"/>
    </source>
</evidence>
<feature type="domain" description="Cytidyltransferase-like" evidence="8">
    <location>
        <begin position="28"/>
        <end position="109"/>
    </location>
</feature>
<dbReference type="Pfam" id="PF01467">
    <property type="entry name" value="CTP_transf_like"/>
    <property type="match status" value="1"/>
</dbReference>
<dbReference type="SUPFAM" id="SSF53613">
    <property type="entry name" value="Ribokinase-like"/>
    <property type="match status" value="1"/>
</dbReference>
<evidence type="ECO:0000313" key="9">
    <source>
        <dbReference type="EMBL" id="MBO0333338.1"/>
    </source>
</evidence>
<dbReference type="Gene3D" id="3.40.1190.20">
    <property type="match status" value="1"/>
</dbReference>
<comment type="function">
    <text evidence="1">Catalyzes the phosphorylation of D-glycero-D-manno-heptose 7-phosphate at the C-1 position to selectively form D-glycero-beta-D-manno-heptose-1,7-bisphosphate.</text>
</comment>
<proteinExistence type="predicted"/>
<dbReference type="InterPro" id="IPR029056">
    <property type="entry name" value="Ribokinase-like"/>
</dbReference>
<feature type="domain" description="Carbohydrate kinase PfkB" evidence="7">
    <location>
        <begin position="185"/>
        <end position="484"/>
    </location>
</feature>
<dbReference type="EMBL" id="JAFLNC010000002">
    <property type="protein sequence ID" value="MBO0333338.1"/>
    <property type="molecule type" value="Genomic_DNA"/>
</dbReference>
<evidence type="ECO:0000259" key="8">
    <source>
        <dbReference type="Pfam" id="PF01467"/>
    </source>
</evidence>
<evidence type="ECO:0000256" key="6">
    <source>
        <dbReference type="ARBA" id="ARBA00023277"/>
    </source>
</evidence>
<dbReference type="Pfam" id="PF00294">
    <property type="entry name" value="PfkB"/>
    <property type="match status" value="1"/>
</dbReference>
<keyword evidence="9" id="KW-0548">Nucleotidyltransferase</keyword>
<dbReference type="Gene3D" id="3.40.50.620">
    <property type="entry name" value="HUPs"/>
    <property type="match status" value="1"/>
</dbReference>
<name>A0ABS3F4S8_9PROT</name>
<dbReference type="InterPro" id="IPR004821">
    <property type="entry name" value="Cyt_trans-like"/>
</dbReference>
<keyword evidence="3" id="KW-0808">Transferase</keyword>
<dbReference type="SUPFAM" id="SSF52374">
    <property type="entry name" value="Nucleotidylyl transferase"/>
    <property type="match status" value="1"/>
</dbReference>
<protein>
    <submittedName>
        <fullName evidence="9">Adenylyltransferase/cytidyltransferase family protein</fullName>
    </submittedName>
</protein>
<dbReference type="CDD" id="cd01172">
    <property type="entry name" value="RfaE_like"/>
    <property type="match status" value="1"/>
</dbReference>
<evidence type="ECO:0000256" key="2">
    <source>
        <dbReference type="ARBA" id="ARBA00003753"/>
    </source>
</evidence>
<dbReference type="Proteomes" id="UP000664761">
    <property type="component" value="Unassembled WGS sequence"/>
</dbReference>
<dbReference type="InterPro" id="IPR011913">
    <property type="entry name" value="RfaE_dom_I"/>
</dbReference>
<dbReference type="PANTHER" id="PTHR46969:SF1">
    <property type="entry name" value="BIFUNCTIONAL PROTEIN HLDE"/>
    <property type="match status" value="1"/>
</dbReference>
<dbReference type="PANTHER" id="PTHR46969">
    <property type="entry name" value="BIFUNCTIONAL PROTEIN HLDE"/>
    <property type="match status" value="1"/>
</dbReference>
<dbReference type="GO" id="GO:0016779">
    <property type="term" value="F:nucleotidyltransferase activity"/>
    <property type="evidence" value="ECO:0007669"/>
    <property type="project" value="UniProtKB-KW"/>
</dbReference>
<keyword evidence="5" id="KW-0511">Multifunctional enzyme</keyword>
<gene>
    <name evidence="9" type="ORF">J0X12_06925</name>
</gene>